<comment type="caution">
    <text evidence="2">The sequence shown here is derived from an EMBL/GenBank/DDBJ whole genome shotgun (WGS) entry which is preliminary data.</text>
</comment>
<feature type="non-terminal residue" evidence="2">
    <location>
        <position position="1"/>
    </location>
</feature>
<feature type="region of interest" description="Disordered" evidence="1">
    <location>
        <begin position="1"/>
        <end position="28"/>
    </location>
</feature>
<keyword evidence="3" id="KW-1185">Reference proteome</keyword>
<accession>A0A409X8I9</accession>
<dbReference type="AlphaFoldDB" id="A0A409X8I9"/>
<dbReference type="EMBL" id="NHTK01004371">
    <property type="protein sequence ID" value="PPQ87082.1"/>
    <property type="molecule type" value="Genomic_DNA"/>
</dbReference>
<reference evidence="2 3" key="1">
    <citation type="journal article" date="2018" name="Evol. Lett.">
        <title>Horizontal gene cluster transfer increased hallucinogenic mushroom diversity.</title>
        <authorList>
            <person name="Reynolds H.T."/>
            <person name="Vijayakumar V."/>
            <person name="Gluck-Thaler E."/>
            <person name="Korotkin H.B."/>
            <person name="Matheny P.B."/>
            <person name="Slot J.C."/>
        </authorList>
    </citation>
    <scope>NUCLEOTIDE SEQUENCE [LARGE SCALE GENOMIC DNA]</scope>
    <source>
        <strain evidence="2 3">2629</strain>
    </source>
</reference>
<protein>
    <submittedName>
        <fullName evidence="2">Uncharacterized protein</fullName>
    </submittedName>
</protein>
<evidence type="ECO:0000313" key="3">
    <source>
        <dbReference type="Proteomes" id="UP000284842"/>
    </source>
</evidence>
<dbReference type="Proteomes" id="UP000284842">
    <property type="component" value="Unassembled WGS sequence"/>
</dbReference>
<gene>
    <name evidence="2" type="ORF">CVT24_012408</name>
</gene>
<evidence type="ECO:0000313" key="2">
    <source>
        <dbReference type="EMBL" id="PPQ87082.1"/>
    </source>
</evidence>
<sequence length="181" mass="21840">PAKDKAPNTNDEPARDDDSPSTHSNDQNKEKHVNVLAFYFADGKEGDNHIPDSNIWRRIAELFPELNETEWELFYNEHYDSIMEEFTRLRERPIKKESEFSENDIQNHTYYVAKYLIDLAANGDHPWTKVRWKHLAYKHPIRTSRRWEIFYSEYILTISSIYEALRDIELKRVRLRKRKRV</sequence>
<name>A0A409X8I9_9AGAR</name>
<evidence type="ECO:0000256" key="1">
    <source>
        <dbReference type="SAM" id="MobiDB-lite"/>
    </source>
</evidence>
<organism evidence="2 3">
    <name type="scientific">Panaeolus cyanescens</name>
    <dbReference type="NCBI Taxonomy" id="181874"/>
    <lineage>
        <taxon>Eukaryota</taxon>
        <taxon>Fungi</taxon>
        <taxon>Dikarya</taxon>
        <taxon>Basidiomycota</taxon>
        <taxon>Agaricomycotina</taxon>
        <taxon>Agaricomycetes</taxon>
        <taxon>Agaricomycetidae</taxon>
        <taxon>Agaricales</taxon>
        <taxon>Agaricineae</taxon>
        <taxon>Galeropsidaceae</taxon>
        <taxon>Panaeolus</taxon>
    </lineage>
</organism>
<dbReference type="InParanoid" id="A0A409X8I9"/>
<proteinExistence type="predicted"/>